<accession>A0AA97NYN8</accession>
<dbReference type="Proteomes" id="UP000011086">
    <property type="component" value="Unassembled WGS sequence"/>
</dbReference>
<proteinExistence type="predicted"/>
<sequence>MDPLQGHLLRSILIIVGCILQKEENTYKLGKSWRLSCSEQRPPSYRRADDVMHLTLNSLEMPALRRCKALGASSLFCASGNPDSPLPLLELSKGPINDFRSILWRIPTMKSPLPSSTAELSIYTPLLFFRDAPFSQIHAIHLVDRFRSSNLCSTVVGLWSEKQPPSLGCQN</sequence>
<dbReference type="AlphaFoldDB" id="A0AA97NYN8"/>
<reference evidence="1" key="1">
    <citation type="journal article" date="2012" name="PLoS Genet.">
        <title>Comparative analysis of the genomes of two field isolates of the rice blast fungus Magnaporthe oryzae.</title>
        <authorList>
            <person name="Xue M."/>
            <person name="Yang J."/>
            <person name="Li Z."/>
            <person name="Hu S."/>
            <person name="Yao N."/>
            <person name="Dean R.A."/>
            <person name="Zhao W."/>
            <person name="Shen M."/>
            <person name="Zhang H."/>
            <person name="Li C."/>
            <person name="Liu L."/>
            <person name="Cao L."/>
            <person name="Xu X."/>
            <person name="Xing Y."/>
            <person name="Hsiang T."/>
            <person name="Zhang Z."/>
            <person name="Xu J.R."/>
            <person name="Peng Y.L."/>
        </authorList>
    </citation>
    <scope>NUCLEOTIDE SEQUENCE</scope>
    <source>
        <strain evidence="1">Y34</strain>
    </source>
</reference>
<organism evidence="1">
    <name type="scientific">Pyricularia oryzae (strain Y34)</name>
    <name type="common">Rice blast fungus</name>
    <name type="synonym">Magnaporthe oryzae</name>
    <dbReference type="NCBI Taxonomy" id="1143189"/>
    <lineage>
        <taxon>Eukaryota</taxon>
        <taxon>Fungi</taxon>
        <taxon>Dikarya</taxon>
        <taxon>Ascomycota</taxon>
        <taxon>Pezizomycotina</taxon>
        <taxon>Sordariomycetes</taxon>
        <taxon>Sordariomycetidae</taxon>
        <taxon>Magnaporthales</taxon>
        <taxon>Pyriculariaceae</taxon>
        <taxon>Pyricularia</taxon>
    </lineage>
</organism>
<name>A0AA97NYN8_PYRO3</name>
<protein>
    <submittedName>
        <fullName evidence="1">Uncharacterized protein</fullName>
    </submittedName>
</protein>
<gene>
    <name evidence="1" type="ORF">OOU_Y34scaffold00526g16</name>
</gene>
<dbReference type="EMBL" id="JH792886">
    <property type="protein sequence ID" value="ELQ38818.1"/>
    <property type="molecule type" value="Genomic_DNA"/>
</dbReference>
<evidence type="ECO:0000313" key="1">
    <source>
        <dbReference type="EMBL" id="ELQ38818.1"/>
    </source>
</evidence>